<reference evidence="3 4" key="1">
    <citation type="journal article" date="2021" name="Commun. Biol.">
        <title>The genome of Shorea leprosula (Dipterocarpaceae) highlights the ecological relevance of drought in aseasonal tropical rainforests.</title>
        <authorList>
            <person name="Ng K.K.S."/>
            <person name="Kobayashi M.J."/>
            <person name="Fawcett J.A."/>
            <person name="Hatakeyama M."/>
            <person name="Paape T."/>
            <person name="Ng C.H."/>
            <person name="Ang C.C."/>
            <person name="Tnah L.H."/>
            <person name="Lee C.T."/>
            <person name="Nishiyama T."/>
            <person name="Sese J."/>
            <person name="O'Brien M.J."/>
            <person name="Copetti D."/>
            <person name="Mohd Noor M.I."/>
            <person name="Ong R.C."/>
            <person name="Putra M."/>
            <person name="Sireger I.Z."/>
            <person name="Indrioko S."/>
            <person name="Kosugi Y."/>
            <person name="Izuno A."/>
            <person name="Isagi Y."/>
            <person name="Lee S.L."/>
            <person name="Shimizu K.K."/>
        </authorList>
    </citation>
    <scope>NUCLEOTIDE SEQUENCE [LARGE SCALE GENOMIC DNA]</scope>
    <source>
        <strain evidence="3">214</strain>
    </source>
</reference>
<sequence length="671" mass="75679">MSWFRTAVSKAVEAGNKNNFTRNIKSAADTFVHHAGQAVAEGAKILQDHIVARNVRSVKQTIRRLEEAAVSCRGSERVLLLGRWLAALKEVEKFYEGSSEDKQMNLEEIIESEEAKENPTRPVLVLYYDEDVGGLPMSFREVFLQSQALEAITISMILEAPNDEEINLLLEMFRLCLSGGMEVHNAIVSSIQDLATVFSSYQDEVLVKREELLQFAQSAITGLKINADIIRMDVEASNLKKKLDGIGSLQKLPNEGQENAPESTLTVEALKEALAQIRICSRLEGILLKKKLLNNGDSPEVHAQKVDKLKVLSESLANSSSKSEKRVSEQRLQKEEALKVRMTKATEADEREKEIAAEISELEKQRDELEAELKKVNISLAAANARLRNAREERDQFDEANNQIVAHLKTKEDELSKSIIASRAEAEVLSTWINFLEDTWVLQCSYAETRNKQVRYRHEDYFVNLALSLLFAYKEELGPSIIHIEKFVENLKKLSERSEMTPIVGNEDSKELNPRKHLEEEYLENEAKIITTFSVVDNMKELFYSQHGASSRKDDARIKELFDEIEKLRGKFESIERPNLEIEAPLPEAYSPSSQKAPASPSAAPKLPTTLKSDREANTENPAAEAELVLDHEVEIAKLESEFGNSGRDYSTEEIGGWEFDELERELTAGE</sequence>
<feature type="compositionally biased region" description="Low complexity" evidence="2">
    <location>
        <begin position="589"/>
        <end position="608"/>
    </location>
</feature>
<keyword evidence="4" id="KW-1185">Reference proteome</keyword>
<dbReference type="Proteomes" id="UP001054252">
    <property type="component" value="Unassembled WGS sequence"/>
</dbReference>
<evidence type="ECO:0000256" key="2">
    <source>
        <dbReference type="SAM" id="MobiDB-lite"/>
    </source>
</evidence>
<evidence type="ECO:0000256" key="1">
    <source>
        <dbReference type="SAM" id="Coils"/>
    </source>
</evidence>
<dbReference type="AlphaFoldDB" id="A0AAV5I271"/>
<feature type="coiled-coil region" evidence="1">
    <location>
        <begin position="345"/>
        <end position="400"/>
    </location>
</feature>
<dbReference type="PANTHER" id="PTHR34121:SF1">
    <property type="entry name" value="FILAMIN-A-INTERACTING PROTEIN 1"/>
    <property type="match status" value="1"/>
</dbReference>
<evidence type="ECO:0000313" key="4">
    <source>
        <dbReference type="Proteomes" id="UP001054252"/>
    </source>
</evidence>
<name>A0AAV5I271_9ROSI</name>
<feature type="region of interest" description="Disordered" evidence="2">
    <location>
        <begin position="588"/>
        <end position="624"/>
    </location>
</feature>
<proteinExistence type="predicted"/>
<keyword evidence="1" id="KW-0175">Coiled coil</keyword>
<protein>
    <submittedName>
        <fullName evidence="3">Uncharacterized protein</fullName>
    </submittedName>
</protein>
<comment type="caution">
    <text evidence="3">The sequence shown here is derived from an EMBL/GenBank/DDBJ whole genome shotgun (WGS) entry which is preliminary data.</text>
</comment>
<evidence type="ECO:0000313" key="3">
    <source>
        <dbReference type="EMBL" id="GKU91829.1"/>
    </source>
</evidence>
<accession>A0AAV5I271</accession>
<gene>
    <name evidence="3" type="ORF">SLEP1_g5644</name>
</gene>
<dbReference type="PANTHER" id="PTHR34121">
    <property type="entry name" value="MYOSIN-11"/>
    <property type="match status" value="1"/>
</dbReference>
<dbReference type="EMBL" id="BPVZ01000005">
    <property type="protein sequence ID" value="GKU91829.1"/>
    <property type="molecule type" value="Genomic_DNA"/>
</dbReference>
<organism evidence="3 4">
    <name type="scientific">Rubroshorea leprosula</name>
    <dbReference type="NCBI Taxonomy" id="152421"/>
    <lineage>
        <taxon>Eukaryota</taxon>
        <taxon>Viridiplantae</taxon>
        <taxon>Streptophyta</taxon>
        <taxon>Embryophyta</taxon>
        <taxon>Tracheophyta</taxon>
        <taxon>Spermatophyta</taxon>
        <taxon>Magnoliopsida</taxon>
        <taxon>eudicotyledons</taxon>
        <taxon>Gunneridae</taxon>
        <taxon>Pentapetalae</taxon>
        <taxon>rosids</taxon>
        <taxon>malvids</taxon>
        <taxon>Malvales</taxon>
        <taxon>Dipterocarpaceae</taxon>
        <taxon>Rubroshorea</taxon>
    </lineage>
</organism>
<feature type="region of interest" description="Disordered" evidence="2">
    <location>
        <begin position="644"/>
        <end position="671"/>
    </location>
</feature>